<dbReference type="Proteomes" id="UP001367508">
    <property type="component" value="Unassembled WGS sequence"/>
</dbReference>
<gene>
    <name evidence="1" type="ORF">VNO77_34229</name>
</gene>
<accession>A0AAN9Q1K9</accession>
<reference evidence="1 2" key="1">
    <citation type="submission" date="2024-01" db="EMBL/GenBank/DDBJ databases">
        <title>The genomes of 5 underutilized Papilionoideae crops provide insights into root nodulation and disease resistanc.</title>
        <authorList>
            <person name="Jiang F."/>
        </authorList>
    </citation>
    <scope>NUCLEOTIDE SEQUENCE [LARGE SCALE GENOMIC DNA]</scope>
    <source>
        <strain evidence="1">LVBAO_FW01</strain>
        <tissue evidence="1">Leaves</tissue>
    </source>
</reference>
<evidence type="ECO:0000313" key="1">
    <source>
        <dbReference type="EMBL" id="KAK7315663.1"/>
    </source>
</evidence>
<keyword evidence="2" id="KW-1185">Reference proteome</keyword>
<dbReference type="AlphaFoldDB" id="A0AAN9Q1K9"/>
<name>A0AAN9Q1K9_CANGL</name>
<evidence type="ECO:0000313" key="2">
    <source>
        <dbReference type="Proteomes" id="UP001367508"/>
    </source>
</evidence>
<sequence>MVRWLIWLGRLGEVGSPLARERACAWVHLLEPQPLDVQGCLEPTCNSPSTCALWVARHRDFKEGLLDMLTDQDLSWERVKQLNPSLLLSLAAVRVRHKQEPAPVQDSHNPKL</sequence>
<proteinExistence type="predicted"/>
<organism evidence="1 2">
    <name type="scientific">Canavalia gladiata</name>
    <name type="common">Sword bean</name>
    <name type="synonym">Dolichos gladiatus</name>
    <dbReference type="NCBI Taxonomy" id="3824"/>
    <lineage>
        <taxon>Eukaryota</taxon>
        <taxon>Viridiplantae</taxon>
        <taxon>Streptophyta</taxon>
        <taxon>Embryophyta</taxon>
        <taxon>Tracheophyta</taxon>
        <taxon>Spermatophyta</taxon>
        <taxon>Magnoliopsida</taxon>
        <taxon>eudicotyledons</taxon>
        <taxon>Gunneridae</taxon>
        <taxon>Pentapetalae</taxon>
        <taxon>rosids</taxon>
        <taxon>fabids</taxon>
        <taxon>Fabales</taxon>
        <taxon>Fabaceae</taxon>
        <taxon>Papilionoideae</taxon>
        <taxon>50 kb inversion clade</taxon>
        <taxon>NPAAA clade</taxon>
        <taxon>indigoferoid/millettioid clade</taxon>
        <taxon>Phaseoleae</taxon>
        <taxon>Canavalia</taxon>
    </lineage>
</organism>
<comment type="caution">
    <text evidence="1">The sequence shown here is derived from an EMBL/GenBank/DDBJ whole genome shotgun (WGS) entry which is preliminary data.</text>
</comment>
<dbReference type="EMBL" id="JAYMYQ010000008">
    <property type="protein sequence ID" value="KAK7315663.1"/>
    <property type="molecule type" value="Genomic_DNA"/>
</dbReference>
<protein>
    <submittedName>
        <fullName evidence="1">Uncharacterized protein</fullName>
    </submittedName>
</protein>